<sequence>MPLLGLLMTSPFLRYLQTTLYPLTRGIRTSKLGTGMSKFAGACAVVSELNNLPIGISTTSEQDLTATSVIGLVLRVFSGLLKKAQRLNPLIWVSERRLKSQSFQNSLNSSPV</sequence>
<evidence type="ECO:0000313" key="1">
    <source>
        <dbReference type="EMBL" id="CAA78698.1"/>
    </source>
</evidence>
<dbReference type="EMBL" id="Z14976">
    <property type="protein sequence ID" value="CAA78698.1"/>
    <property type="molecule type" value="Genomic_RNA"/>
</dbReference>
<reference evidence="1" key="1">
    <citation type="journal article" date="1993" name="J. Gen. Virol.">
        <title>Sequence determination of the nucleocapsid protein gene of the porcine epidemic diarrhea virus confirms that this virus is a coronavirus related to human coronavirus 229E and porcine transmissible gastroenteritis virus.</title>
        <authorList>
            <person name="Bridgen A."/>
            <person name="Duarte M."/>
            <person name="Tobler K."/>
            <person name="Laude H."/>
            <person name="Ackermann M."/>
        </authorList>
    </citation>
    <scope>NUCLEOTIDE SEQUENCE</scope>
    <source>
        <strain evidence="1">CV777 and Br1/87</strain>
    </source>
</reference>
<protein>
    <submittedName>
        <fullName evidence="1">Possible internal protein</fullName>
    </submittedName>
</protein>
<proteinExistence type="predicted"/>
<dbReference type="PIR" id="JQ2192">
    <property type="entry name" value="JQ2192"/>
</dbReference>
<name>Q07503_PEDV</name>
<organism evidence="1">
    <name type="scientific">Porcine epidemic diarrhea virus</name>
    <name type="common">PEDV</name>
    <dbReference type="NCBI Taxonomy" id="28295"/>
    <lineage>
        <taxon>Viruses</taxon>
        <taxon>Riboviria</taxon>
        <taxon>Orthornavirae</taxon>
        <taxon>Pisuviricota</taxon>
        <taxon>Pisoniviricetes</taxon>
        <taxon>Nidovirales</taxon>
        <taxon>Cornidovirineae</taxon>
        <taxon>Coronaviridae</taxon>
        <taxon>Orthocoronavirinae</taxon>
        <taxon>Alphacoronavirus</taxon>
        <taxon>Pedacovirus</taxon>
        <taxon>Alphacoronavirus porci</taxon>
    </lineage>
</organism>
<accession>Q07503</accession>